<proteinExistence type="predicted"/>
<dbReference type="EMBL" id="BSTX01000003">
    <property type="protein sequence ID" value="GLZ80238.1"/>
    <property type="molecule type" value="Genomic_DNA"/>
</dbReference>
<dbReference type="RefSeq" id="WP_285665362.1">
    <property type="nucleotide sequence ID" value="NZ_BSTX01000003.1"/>
</dbReference>
<dbReference type="AlphaFoldDB" id="A0A9W6SQ01"/>
<feature type="transmembrane region" description="Helical" evidence="1">
    <location>
        <begin position="12"/>
        <end position="40"/>
    </location>
</feature>
<feature type="transmembrane region" description="Helical" evidence="1">
    <location>
        <begin position="222"/>
        <end position="246"/>
    </location>
</feature>
<keyword evidence="1" id="KW-1133">Transmembrane helix</keyword>
<name>A0A9W6SQ01_9ACTN</name>
<sequence length="310" mass="32439">MLRSHVLAASWAVLYSVLAPFLGRPWFAVIGLAAALVTLLRWVPAMWAAAAAGAAGSFGLVIDLVATAGAGRVEDWPRLLNGLGCAVGAVLLAVAATATRRRRRGRCVRCGDAHPPERTRKAAPEPSDPPRWVRVAAWLGAASFLPYAAIKTLWALGVPIGGFAGPDLHGDGAMGALGAGGIDLTAVLGVLAGVLNLALVARWGQRFPRWTLVLAGRPVPRWIPLVPAWLGAVTLGPYGLGMAAILPFWGGLGYEAPWWIVGAAALGFGGFGVTAGIAAWWYQRRTRPVCLTPNVRSTGAGVWARSRSGR</sequence>
<evidence type="ECO:0000313" key="3">
    <source>
        <dbReference type="Proteomes" id="UP001165079"/>
    </source>
</evidence>
<evidence type="ECO:0000313" key="2">
    <source>
        <dbReference type="EMBL" id="GLZ80238.1"/>
    </source>
</evidence>
<feature type="transmembrane region" description="Helical" evidence="1">
    <location>
        <begin position="135"/>
        <end position="156"/>
    </location>
</feature>
<feature type="transmembrane region" description="Helical" evidence="1">
    <location>
        <begin position="258"/>
        <end position="282"/>
    </location>
</feature>
<feature type="transmembrane region" description="Helical" evidence="1">
    <location>
        <begin position="79"/>
        <end position="99"/>
    </location>
</feature>
<dbReference type="Proteomes" id="UP001165079">
    <property type="component" value="Unassembled WGS sequence"/>
</dbReference>
<keyword evidence="1" id="KW-0472">Membrane</keyword>
<gene>
    <name evidence="2" type="ORF">Afil01_50450</name>
</gene>
<accession>A0A9W6SQ01</accession>
<feature type="transmembrane region" description="Helical" evidence="1">
    <location>
        <begin position="176"/>
        <end position="201"/>
    </location>
</feature>
<keyword evidence="1" id="KW-0812">Transmembrane</keyword>
<organism evidence="2 3">
    <name type="scientific">Actinorhabdospora filicis</name>
    <dbReference type="NCBI Taxonomy" id="1785913"/>
    <lineage>
        <taxon>Bacteria</taxon>
        <taxon>Bacillati</taxon>
        <taxon>Actinomycetota</taxon>
        <taxon>Actinomycetes</taxon>
        <taxon>Micromonosporales</taxon>
        <taxon>Micromonosporaceae</taxon>
        <taxon>Actinorhabdospora</taxon>
    </lineage>
</organism>
<reference evidence="2" key="1">
    <citation type="submission" date="2023-03" db="EMBL/GenBank/DDBJ databases">
        <title>Actinorhabdospora filicis NBRC 111898.</title>
        <authorList>
            <person name="Ichikawa N."/>
            <person name="Sato H."/>
            <person name="Tonouchi N."/>
        </authorList>
    </citation>
    <scope>NUCLEOTIDE SEQUENCE</scope>
    <source>
        <strain evidence="2">NBRC 111898</strain>
    </source>
</reference>
<feature type="transmembrane region" description="Helical" evidence="1">
    <location>
        <begin position="47"/>
        <end position="67"/>
    </location>
</feature>
<keyword evidence="3" id="KW-1185">Reference proteome</keyword>
<comment type="caution">
    <text evidence="2">The sequence shown here is derived from an EMBL/GenBank/DDBJ whole genome shotgun (WGS) entry which is preliminary data.</text>
</comment>
<protein>
    <submittedName>
        <fullName evidence="2">Uncharacterized protein</fullName>
    </submittedName>
</protein>
<evidence type="ECO:0000256" key="1">
    <source>
        <dbReference type="SAM" id="Phobius"/>
    </source>
</evidence>